<feature type="compositionally biased region" description="Polar residues" evidence="7">
    <location>
        <begin position="383"/>
        <end position="396"/>
    </location>
</feature>
<reference evidence="9" key="1">
    <citation type="submission" date="2023-01" db="EMBL/GenBank/DDBJ databases">
        <title>The growth and conidiation of Purpureocillium lavendulum are regulated by nitrogen source and histone H3K14 acetylation.</title>
        <authorList>
            <person name="Tang P."/>
            <person name="Han J."/>
            <person name="Zhang C."/>
            <person name="Tang P."/>
            <person name="Qi F."/>
            <person name="Zhang K."/>
            <person name="Liang L."/>
        </authorList>
    </citation>
    <scope>NUCLEOTIDE SEQUENCE</scope>
    <source>
        <strain evidence="9">YMF1.00683</strain>
    </source>
</reference>
<dbReference type="EMBL" id="JAQHRD010000006">
    <property type="protein sequence ID" value="KAJ6439863.1"/>
    <property type="molecule type" value="Genomic_DNA"/>
</dbReference>
<dbReference type="CDD" id="cd05474">
    <property type="entry name" value="SAP_like"/>
    <property type="match status" value="1"/>
</dbReference>
<dbReference type="PANTHER" id="PTHR47966">
    <property type="entry name" value="BETA-SITE APP-CLEAVING ENZYME, ISOFORM A-RELATED"/>
    <property type="match status" value="1"/>
</dbReference>
<dbReference type="InterPro" id="IPR033876">
    <property type="entry name" value="SAP-like"/>
</dbReference>
<dbReference type="AlphaFoldDB" id="A0AB34FLS8"/>
<protein>
    <submittedName>
        <fullName evidence="9">Secreted aspartic proteinase</fullName>
    </submittedName>
</protein>
<evidence type="ECO:0000256" key="5">
    <source>
        <dbReference type="ARBA" id="ARBA00022801"/>
    </source>
</evidence>
<dbReference type="Gene3D" id="2.40.70.10">
    <property type="entry name" value="Acid Proteases"/>
    <property type="match status" value="2"/>
</dbReference>
<feature type="region of interest" description="Disordered" evidence="7">
    <location>
        <begin position="205"/>
        <end position="231"/>
    </location>
</feature>
<evidence type="ECO:0000313" key="9">
    <source>
        <dbReference type="EMBL" id="KAJ6439863.1"/>
    </source>
</evidence>
<keyword evidence="3" id="KW-0732">Signal</keyword>
<feature type="active site" evidence="6">
    <location>
        <position position="17"/>
    </location>
</feature>
<comment type="similarity">
    <text evidence="1">Belongs to the peptidase A1 family.</text>
</comment>
<keyword evidence="5" id="KW-0378">Hydrolase</keyword>
<feature type="domain" description="Peptidase A1" evidence="8">
    <location>
        <begin position="1"/>
        <end position="344"/>
    </location>
</feature>
<accession>A0AB34FLS8</accession>
<comment type="caution">
    <text evidence="9">The sequence shown here is derived from an EMBL/GenBank/DDBJ whole genome shotgun (WGS) entry which is preliminary data.</text>
</comment>
<dbReference type="InterPro" id="IPR033121">
    <property type="entry name" value="PEPTIDASE_A1"/>
</dbReference>
<dbReference type="Pfam" id="PF00026">
    <property type="entry name" value="Asp"/>
    <property type="match status" value="1"/>
</dbReference>
<feature type="active site" evidence="6">
    <location>
        <position position="238"/>
    </location>
</feature>
<proteinExistence type="inferred from homology"/>
<evidence type="ECO:0000256" key="2">
    <source>
        <dbReference type="ARBA" id="ARBA00022670"/>
    </source>
</evidence>
<dbReference type="Proteomes" id="UP001163105">
    <property type="component" value="Unassembled WGS sequence"/>
</dbReference>
<gene>
    <name evidence="9" type="ORF">O9K51_07754</name>
</gene>
<evidence type="ECO:0000256" key="7">
    <source>
        <dbReference type="SAM" id="MobiDB-lite"/>
    </source>
</evidence>
<organism evidence="9 10">
    <name type="scientific">Purpureocillium lavendulum</name>
    <dbReference type="NCBI Taxonomy" id="1247861"/>
    <lineage>
        <taxon>Eukaryota</taxon>
        <taxon>Fungi</taxon>
        <taxon>Dikarya</taxon>
        <taxon>Ascomycota</taxon>
        <taxon>Pezizomycotina</taxon>
        <taxon>Sordariomycetes</taxon>
        <taxon>Hypocreomycetidae</taxon>
        <taxon>Hypocreales</taxon>
        <taxon>Ophiocordycipitaceae</taxon>
        <taxon>Purpureocillium</taxon>
    </lineage>
</organism>
<evidence type="ECO:0000256" key="3">
    <source>
        <dbReference type="ARBA" id="ARBA00022729"/>
    </source>
</evidence>
<dbReference type="PANTHER" id="PTHR47966:SF65">
    <property type="entry name" value="ASPARTIC-TYPE ENDOPEPTIDASE"/>
    <property type="match status" value="1"/>
</dbReference>
<evidence type="ECO:0000256" key="1">
    <source>
        <dbReference type="ARBA" id="ARBA00007447"/>
    </source>
</evidence>
<name>A0AB34FLS8_9HYPO</name>
<dbReference type="PROSITE" id="PS51767">
    <property type="entry name" value="PEPTIDASE_A1"/>
    <property type="match status" value="1"/>
</dbReference>
<evidence type="ECO:0000259" key="8">
    <source>
        <dbReference type="PROSITE" id="PS51767"/>
    </source>
</evidence>
<dbReference type="GO" id="GO:0004190">
    <property type="term" value="F:aspartic-type endopeptidase activity"/>
    <property type="evidence" value="ECO:0007669"/>
    <property type="project" value="UniProtKB-KW"/>
</dbReference>
<evidence type="ECO:0000256" key="6">
    <source>
        <dbReference type="PIRSR" id="PIRSR601461-1"/>
    </source>
</evidence>
<dbReference type="SUPFAM" id="SSF50630">
    <property type="entry name" value="Acid proteases"/>
    <property type="match status" value="1"/>
</dbReference>
<evidence type="ECO:0000256" key="4">
    <source>
        <dbReference type="ARBA" id="ARBA00022750"/>
    </source>
</evidence>
<evidence type="ECO:0000313" key="10">
    <source>
        <dbReference type="Proteomes" id="UP001163105"/>
    </source>
</evidence>
<sequence length="677" mass="68342">MLLSIGTPPQKVFAQLDTGSFELWVNPNCSGLAAADRRFCNAIGRYDPANSSTSVVSDLGTSLRYGIGAANITYVLDDITLGDDATSPSATMRRVQFGVATTSEDQFAGILGIGFGRGINIGYNNFVDELARQNVTRTKAFSVALGSKDESQGVIVFGGVDSSKFSGRLARLPIIPADKSPDGVARYWVSMKGLTHVAANGTSTGLIPSSSSSRGGSGGSSGNSSSKDGDNGMPVFLDTGATLTLLPPAVAGGIASAMGATEMDLNGFHIVDCALAGRNGSVDFAFEGVTVRVPYSELIREVRAQPPTCYLGVMPSETFALLGDTFLRSAYVVFDLDGNATYMAQYNNCGTTVRTIVPSSDLKSLVGECNKGALDVNGGANDGTRSGNKPNGSSKLGSGAVGPDSLALVLAEGDVGFLQQVVEHPAADVVARDEVADGLSLDAAGALDVHADVLVGLLAVDEQARAHNDEALAALEEAPLGDALVLVRGVQGVVVEGDEEQGHVAAVLGDAGGADDGEQRPPRGRSATVTVTVTVVAALGAHGGEGVEQGGDAALADVRVVHGHGEARHADGAADGEVDGVDEARRVVRVGEAGRDGGDVVGVAGAHRQVGGAVGELGLELGGRAAEGDACVAGGDGAAQRGEAAAASGADEGDGLGHFCGGGGGTFLHYSCQATDS</sequence>
<keyword evidence="2" id="KW-0645">Protease</keyword>
<dbReference type="GO" id="GO:0006508">
    <property type="term" value="P:proteolysis"/>
    <property type="evidence" value="ECO:0007669"/>
    <property type="project" value="UniProtKB-KW"/>
</dbReference>
<dbReference type="InterPro" id="IPR001461">
    <property type="entry name" value="Aspartic_peptidase_A1"/>
</dbReference>
<keyword evidence="4" id="KW-0064">Aspartyl protease</keyword>
<dbReference type="InterPro" id="IPR021109">
    <property type="entry name" value="Peptidase_aspartic_dom_sf"/>
</dbReference>
<feature type="region of interest" description="Disordered" evidence="7">
    <location>
        <begin position="377"/>
        <end position="398"/>
    </location>
</feature>
<dbReference type="PRINTS" id="PR00792">
    <property type="entry name" value="PEPSIN"/>
</dbReference>
<keyword evidence="10" id="KW-1185">Reference proteome</keyword>